<name>A0A6A7AG88_9PLEO</name>
<reference evidence="1" key="1">
    <citation type="journal article" date="2020" name="Stud. Mycol.">
        <title>101 Dothideomycetes genomes: a test case for predicting lifestyles and emergence of pathogens.</title>
        <authorList>
            <person name="Haridas S."/>
            <person name="Albert R."/>
            <person name="Binder M."/>
            <person name="Bloem J."/>
            <person name="Labutti K."/>
            <person name="Salamov A."/>
            <person name="Andreopoulos B."/>
            <person name="Baker S."/>
            <person name="Barry K."/>
            <person name="Bills G."/>
            <person name="Bluhm B."/>
            <person name="Cannon C."/>
            <person name="Castanera R."/>
            <person name="Culley D."/>
            <person name="Daum C."/>
            <person name="Ezra D."/>
            <person name="Gonzalez J."/>
            <person name="Henrissat B."/>
            <person name="Kuo A."/>
            <person name="Liang C."/>
            <person name="Lipzen A."/>
            <person name="Lutzoni F."/>
            <person name="Magnuson J."/>
            <person name="Mondo S."/>
            <person name="Nolan M."/>
            <person name="Ohm R."/>
            <person name="Pangilinan J."/>
            <person name="Park H.-J."/>
            <person name="Ramirez L."/>
            <person name="Alfaro M."/>
            <person name="Sun H."/>
            <person name="Tritt A."/>
            <person name="Yoshinaga Y."/>
            <person name="Zwiers L.-H."/>
            <person name="Turgeon B."/>
            <person name="Goodwin S."/>
            <person name="Spatafora J."/>
            <person name="Crous P."/>
            <person name="Grigoriev I."/>
        </authorList>
    </citation>
    <scope>NUCLEOTIDE SEQUENCE</scope>
    <source>
        <strain evidence="1">CBS 113818</strain>
    </source>
</reference>
<dbReference type="PANTHER" id="PTHR46082:SF6">
    <property type="entry name" value="AAA+ ATPASE DOMAIN-CONTAINING PROTEIN-RELATED"/>
    <property type="match status" value="1"/>
</dbReference>
<organism evidence="1 2">
    <name type="scientific">Ophiobolus disseminans</name>
    <dbReference type="NCBI Taxonomy" id="1469910"/>
    <lineage>
        <taxon>Eukaryota</taxon>
        <taxon>Fungi</taxon>
        <taxon>Dikarya</taxon>
        <taxon>Ascomycota</taxon>
        <taxon>Pezizomycotina</taxon>
        <taxon>Dothideomycetes</taxon>
        <taxon>Pleosporomycetidae</taxon>
        <taxon>Pleosporales</taxon>
        <taxon>Pleosporineae</taxon>
        <taxon>Phaeosphaeriaceae</taxon>
        <taxon>Ophiobolus</taxon>
    </lineage>
</organism>
<dbReference type="SUPFAM" id="SSF48452">
    <property type="entry name" value="TPR-like"/>
    <property type="match status" value="1"/>
</dbReference>
<dbReference type="Pfam" id="PF13424">
    <property type="entry name" value="TPR_12"/>
    <property type="match status" value="1"/>
</dbReference>
<dbReference type="PANTHER" id="PTHR46082">
    <property type="entry name" value="ATP/GTP-BINDING PROTEIN-RELATED"/>
    <property type="match status" value="1"/>
</dbReference>
<dbReference type="InterPro" id="IPR011990">
    <property type="entry name" value="TPR-like_helical_dom_sf"/>
</dbReference>
<evidence type="ECO:0008006" key="3">
    <source>
        <dbReference type="Google" id="ProtNLM"/>
    </source>
</evidence>
<dbReference type="AlphaFoldDB" id="A0A6A7AG88"/>
<dbReference type="Proteomes" id="UP000799424">
    <property type="component" value="Unassembled WGS sequence"/>
</dbReference>
<dbReference type="EMBL" id="MU006218">
    <property type="protein sequence ID" value="KAF2831728.1"/>
    <property type="molecule type" value="Genomic_DNA"/>
</dbReference>
<proteinExistence type="predicted"/>
<dbReference type="OrthoDB" id="3798512at2759"/>
<keyword evidence="2" id="KW-1185">Reference proteome</keyword>
<protein>
    <recommendedName>
        <fullName evidence="3">TPR-like protein</fullName>
    </recommendedName>
</protein>
<gene>
    <name evidence="1" type="ORF">CC86DRAFT_431649</name>
</gene>
<dbReference type="InterPro" id="IPR053137">
    <property type="entry name" value="NLR-like"/>
</dbReference>
<sequence>MELLRMLGHFPLAITQVAAYINQQAPRVTIQDYLNVFCVSIKNRESLLNRDAGDLRRDHSATNSVVTTWQLTFECVRKENRSAADLLLLICLFNPQAVPAFALRSHNKGMQNRIRRSKHMFLVLQYLKDQHKSNSANAFHDDVAVLQAYSLQSERYRMAFVDLIEKEFLSQKTGNWEEYKQLVPHIDTFYPGEPGDKSFHRWGSLTIAVGKLLHNKRKYNEAAILYQRALEGREKELGLRHPDTLASMHNLASVLRDQGKYKETEKLNWRALEGREKELGVCHPDTLTSVYSLARL</sequence>
<evidence type="ECO:0000313" key="2">
    <source>
        <dbReference type="Proteomes" id="UP000799424"/>
    </source>
</evidence>
<accession>A0A6A7AG88</accession>
<dbReference type="Gene3D" id="1.25.40.10">
    <property type="entry name" value="Tetratricopeptide repeat domain"/>
    <property type="match status" value="1"/>
</dbReference>
<evidence type="ECO:0000313" key="1">
    <source>
        <dbReference type="EMBL" id="KAF2831728.1"/>
    </source>
</evidence>